<protein>
    <submittedName>
        <fullName evidence="1">Unnamed protein product</fullName>
    </submittedName>
</protein>
<dbReference type="OrthoDB" id="129382at2759"/>
<keyword evidence="2" id="KW-1185">Reference proteome</keyword>
<evidence type="ECO:0000313" key="2">
    <source>
        <dbReference type="Proteomes" id="UP001165083"/>
    </source>
</evidence>
<comment type="caution">
    <text evidence="1">The sequence shown here is derived from an EMBL/GenBank/DDBJ whole genome shotgun (WGS) entry which is preliminary data.</text>
</comment>
<gene>
    <name evidence="1" type="ORF">Plil01_000088000</name>
</gene>
<dbReference type="EMBL" id="BSXW01000026">
    <property type="protein sequence ID" value="GMF10026.1"/>
    <property type="molecule type" value="Genomic_DNA"/>
</dbReference>
<dbReference type="Proteomes" id="UP001165083">
    <property type="component" value="Unassembled WGS sequence"/>
</dbReference>
<name>A0A9W6WF51_9STRA</name>
<reference evidence="1" key="1">
    <citation type="submission" date="2023-04" db="EMBL/GenBank/DDBJ databases">
        <title>Phytophthora lilii NBRC 32176.</title>
        <authorList>
            <person name="Ichikawa N."/>
            <person name="Sato H."/>
            <person name="Tonouchi N."/>
        </authorList>
    </citation>
    <scope>NUCLEOTIDE SEQUENCE</scope>
    <source>
        <strain evidence="1">NBRC 32176</strain>
    </source>
</reference>
<dbReference type="AlphaFoldDB" id="A0A9W6WF51"/>
<organism evidence="1 2">
    <name type="scientific">Phytophthora lilii</name>
    <dbReference type="NCBI Taxonomy" id="2077276"/>
    <lineage>
        <taxon>Eukaryota</taxon>
        <taxon>Sar</taxon>
        <taxon>Stramenopiles</taxon>
        <taxon>Oomycota</taxon>
        <taxon>Peronosporomycetes</taxon>
        <taxon>Peronosporales</taxon>
        <taxon>Peronosporaceae</taxon>
        <taxon>Phytophthora</taxon>
    </lineage>
</organism>
<accession>A0A9W6WF51</accession>
<evidence type="ECO:0000313" key="1">
    <source>
        <dbReference type="EMBL" id="GMF10026.1"/>
    </source>
</evidence>
<sequence>MVDDHAPSDYAQPRDLRPFQAWSPRHKGYCYRRATVETESTLDSITPIEIHRVLSGRWSILYESIISRPISEPTLRQVTEAEAACGIGSFVGGCICVARTTSDGGPSWQYAAVYGYSWNSNAEGGRRQSAHANLGESIFDDPGLTVSQNDESQASRVVVTAPVRHAHKAAESLHDQLSDSDEDEDDVSVTIGRSYLCYPSTRSNTKPPLLPHESANVTLMSLYLLMSAFSHVA</sequence>
<proteinExistence type="predicted"/>